<keyword evidence="1" id="KW-0812">Transmembrane</keyword>
<proteinExistence type="predicted"/>
<dbReference type="RefSeq" id="WP_146229282.1">
    <property type="nucleotide sequence ID" value="NZ_QGTL01000004.1"/>
</dbReference>
<keyword evidence="1" id="KW-1133">Transmembrane helix</keyword>
<dbReference type="EMBL" id="QGTL01000004">
    <property type="protein sequence ID" value="PWV76191.1"/>
    <property type="molecule type" value="Genomic_DNA"/>
</dbReference>
<keyword evidence="1" id="KW-0472">Membrane</keyword>
<evidence type="ECO:0000256" key="1">
    <source>
        <dbReference type="SAM" id="Phobius"/>
    </source>
</evidence>
<dbReference type="AlphaFoldDB" id="A0A317NL68"/>
<name>A0A317NL68_9NOCA</name>
<protein>
    <submittedName>
        <fullName evidence="2">Uncharacterized protein</fullName>
    </submittedName>
</protein>
<reference evidence="2 3" key="1">
    <citation type="submission" date="2018-05" db="EMBL/GenBank/DDBJ databases">
        <title>Genomic Encyclopedia of Type Strains, Phase IV (KMG-IV): sequencing the most valuable type-strain genomes for metagenomic binning, comparative biology and taxonomic classification.</title>
        <authorList>
            <person name="Goeker M."/>
        </authorList>
    </citation>
    <scope>NUCLEOTIDE SEQUENCE [LARGE SCALE GENOMIC DNA]</scope>
    <source>
        <strain evidence="2 3">DSM 44717</strain>
    </source>
</reference>
<sequence length="174" mass="19857">MSSRPLFSSMVPLYWLVSTAAVVAYFTVTMDIAFRLARWSGNDAAVVFALLGSLLFGLITWPFVLALGWWARRAYLRRYATPVTARVTELRHRVVHPTNNVISFHHVKIAVEFVHPATGVTRSMSKEFAFNQFRRRTAERLVERSPVGAELPLLVRGRAAGYDVPERPRWADIW</sequence>
<gene>
    <name evidence="2" type="ORF">DFR69_104294</name>
</gene>
<accession>A0A317NL68</accession>
<feature type="transmembrane region" description="Helical" evidence="1">
    <location>
        <begin position="12"/>
        <end position="34"/>
    </location>
</feature>
<organism evidence="2 3">
    <name type="scientific">Nocardia neocaledoniensis</name>
    <dbReference type="NCBI Taxonomy" id="236511"/>
    <lineage>
        <taxon>Bacteria</taxon>
        <taxon>Bacillati</taxon>
        <taxon>Actinomycetota</taxon>
        <taxon>Actinomycetes</taxon>
        <taxon>Mycobacteriales</taxon>
        <taxon>Nocardiaceae</taxon>
        <taxon>Nocardia</taxon>
    </lineage>
</organism>
<feature type="transmembrane region" description="Helical" evidence="1">
    <location>
        <begin position="46"/>
        <end position="70"/>
    </location>
</feature>
<dbReference type="Proteomes" id="UP000246410">
    <property type="component" value="Unassembled WGS sequence"/>
</dbReference>
<keyword evidence="3" id="KW-1185">Reference proteome</keyword>
<comment type="caution">
    <text evidence="2">The sequence shown here is derived from an EMBL/GenBank/DDBJ whole genome shotgun (WGS) entry which is preliminary data.</text>
</comment>
<evidence type="ECO:0000313" key="3">
    <source>
        <dbReference type="Proteomes" id="UP000246410"/>
    </source>
</evidence>
<evidence type="ECO:0000313" key="2">
    <source>
        <dbReference type="EMBL" id="PWV76191.1"/>
    </source>
</evidence>